<evidence type="ECO:0000313" key="3">
    <source>
        <dbReference type="EMBL" id="PCH13207.1"/>
    </source>
</evidence>
<keyword evidence="1" id="KW-0812">Transmembrane</keyword>
<dbReference type="AlphaFoldDB" id="A0A0E2UTV6"/>
<reference evidence="3 4" key="1">
    <citation type="submission" date="2016-06" db="EMBL/GenBank/DDBJ databases">
        <authorList>
            <person name="Haines A.N."/>
            <person name="Council K.R."/>
        </authorList>
    </citation>
    <scope>NUCLEOTIDE SEQUENCE [LARGE SCALE GENOMIC DNA]</scope>
    <source>
        <strain evidence="3 4">SP158-29</strain>
    </source>
</reference>
<dbReference type="OMA" id="SPFTIFM"/>
<evidence type="ECO:0000313" key="2">
    <source>
        <dbReference type="EMBL" id="MDT2732410.1"/>
    </source>
</evidence>
<comment type="caution">
    <text evidence="3">The sequence shown here is derived from an EMBL/GenBank/DDBJ whole genome shotgun (WGS) entry which is preliminary data.</text>
</comment>
<feature type="transmembrane region" description="Helical" evidence="1">
    <location>
        <begin position="96"/>
        <end position="116"/>
    </location>
</feature>
<name>A0A0E2UTV6_9STRE</name>
<gene>
    <name evidence="3" type="ORF">A9Y57_00607</name>
    <name evidence="2" type="ORF">P7G31_09245</name>
</gene>
<dbReference type="OrthoDB" id="2221492at2"/>
<protein>
    <submittedName>
        <fullName evidence="3">Uncharacterized protein</fullName>
    </submittedName>
</protein>
<keyword evidence="1" id="KW-1133">Transmembrane helix</keyword>
<accession>A0A0E2UTV6</accession>
<reference evidence="2" key="2">
    <citation type="submission" date="2023-03" db="EMBL/GenBank/DDBJ databases">
        <authorList>
            <person name="Shen W."/>
            <person name="Cai J."/>
        </authorList>
    </citation>
    <scope>NUCLEOTIDE SEQUENCE</scope>
    <source>
        <strain evidence="2">P82-2</strain>
    </source>
</reference>
<evidence type="ECO:0000256" key="1">
    <source>
        <dbReference type="SAM" id="Phobius"/>
    </source>
</evidence>
<feature type="transmembrane region" description="Helical" evidence="1">
    <location>
        <begin position="16"/>
        <end position="40"/>
    </location>
</feature>
<dbReference type="Proteomes" id="UP000217465">
    <property type="component" value="Unassembled WGS sequence"/>
</dbReference>
<dbReference type="EMBL" id="JARQAG010000016">
    <property type="protein sequence ID" value="MDT2732410.1"/>
    <property type="molecule type" value="Genomic_DNA"/>
</dbReference>
<dbReference type="STRING" id="936154.STP_0138"/>
<organism evidence="3 4">
    <name type="scientific">Streptococcus parauberis</name>
    <dbReference type="NCBI Taxonomy" id="1348"/>
    <lineage>
        <taxon>Bacteria</taxon>
        <taxon>Bacillati</taxon>
        <taxon>Bacillota</taxon>
        <taxon>Bacilli</taxon>
        <taxon>Lactobacillales</taxon>
        <taxon>Streptococcaceae</taxon>
        <taxon>Streptococcus</taxon>
    </lineage>
</organism>
<dbReference type="RefSeq" id="WP_003107625.1">
    <property type="nucleotide sequence ID" value="NZ_BAWT01000028.1"/>
</dbReference>
<dbReference type="Proteomes" id="UP001180515">
    <property type="component" value="Unassembled WGS sequence"/>
</dbReference>
<proteinExistence type="predicted"/>
<evidence type="ECO:0000313" key="4">
    <source>
        <dbReference type="Proteomes" id="UP000217465"/>
    </source>
</evidence>
<feature type="transmembrane region" description="Helical" evidence="1">
    <location>
        <begin position="122"/>
        <end position="139"/>
    </location>
</feature>
<feature type="transmembrane region" description="Helical" evidence="1">
    <location>
        <begin position="60"/>
        <end position="84"/>
    </location>
</feature>
<sequence length="151" mass="16844">MISYEKVRQSLKTLNIFIIVLNTIITIFSVIGLVSIILFLGNDEFKAAMPADKLAIMEQAMTPFAIFISALAILLTIAIIVLTFMNQKKIKSNQEISILPYLLGFGLVVVNLISILLSQPTILSIVIQLVFLALYYFAFSKAKTLNDKENE</sequence>
<dbReference type="EMBL" id="NSGR01000005">
    <property type="protein sequence ID" value="PCH13207.1"/>
    <property type="molecule type" value="Genomic_DNA"/>
</dbReference>
<keyword evidence="1" id="KW-0472">Membrane</keyword>